<reference evidence="2 3" key="1">
    <citation type="journal article" date="2019" name="Emerg. Microbes Infect.">
        <title>Comprehensive subspecies identification of 175 nontuberculous mycobacteria species based on 7547 genomic profiles.</title>
        <authorList>
            <person name="Matsumoto Y."/>
            <person name="Kinjo T."/>
            <person name="Motooka D."/>
            <person name="Nabeya D."/>
            <person name="Jung N."/>
            <person name="Uechi K."/>
            <person name="Horii T."/>
            <person name="Iida T."/>
            <person name="Fujita J."/>
            <person name="Nakamura S."/>
        </authorList>
    </citation>
    <scope>NUCLEOTIDE SEQUENCE [LARGE SCALE GENOMIC DNA]</scope>
    <source>
        <strain evidence="2 3">JCM 17783</strain>
    </source>
</reference>
<organism evidence="2 3">
    <name type="scientific">Mycobacterium stomatepiae</name>
    <dbReference type="NCBI Taxonomy" id="470076"/>
    <lineage>
        <taxon>Bacteria</taxon>
        <taxon>Bacillati</taxon>
        <taxon>Actinomycetota</taxon>
        <taxon>Actinomycetes</taxon>
        <taxon>Mycobacteriales</taxon>
        <taxon>Mycobacteriaceae</taxon>
        <taxon>Mycobacterium</taxon>
        <taxon>Mycobacterium simiae complex</taxon>
    </lineage>
</organism>
<dbReference type="Proteomes" id="UP000467130">
    <property type="component" value="Chromosome"/>
</dbReference>
<keyword evidence="3" id="KW-1185">Reference proteome</keyword>
<gene>
    <name evidence="2" type="ORF">MSTO_12000</name>
</gene>
<protein>
    <submittedName>
        <fullName evidence="2">Uncharacterized protein</fullName>
    </submittedName>
</protein>
<evidence type="ECO:0000256" key="1">
    <source>
        <dbReference type="SAM" id="MobiDB-lite"/>
    </source>
</evidence>
<proteinExistence type="predicted"/>
<feature type="region of interest" description="Disordered" evidence="1">
    <location>
        <begin position="62"/>
        <end position="84"/>
    </location>
</feature>
<accession>A0A7I7Q3R7</accession>
<feature type="region of interest" description="Disordered" evidence="1">
    <location>
        <begin position="107"/>
        <end position="159"/>
    </location>
</feature>
<dbReference type="KEGG" id="msto:MSTO_12000"/>
<sequence>MQALPNMADCSAVAPPSDGCRFDGTALTFADAATAACTCANARRTAPSYGSAPRPVGGVTVTASVGAAGPRPIGSGTSTSSTTLTHTATAVAAPPTARLRPADRFTAAENRTGFSMKRRVSRARPAEMTTVTNLPVSPSGWPSNGAASSSTGQCHRYHE</sequence>
<dbReference type="EMBL" id="AP022587">
    <property type="protein sequence ID" value="BBY20995.1"/>
    <property type="molecule type" value="Genomic_DNA"/>
</dbReference>
<name>A0A7I7Q3R7_9MYCO</name>
<feature type="compositionally biased region" description="Polar residues" evidence="1">
    <location>
        <begin position="129"/>
        <end position="153"/>
    </location>
</feature>
<evidence type="ECO:0000313" key="3">
    <source>
        <dbReference type="Proteomes" id="UP000467130"/>
    </source>
</evidence>
<dbReference type="AlphaFoldDB" id="A0A7I7Q3R7"/>
<evidence type="ECO:0000313" key="2">
    <source>
        <dbReference type="EMBL" id="BBY20995.1"/>
    </source>
</evidence>